<dbReference type="EMBL" id="JADWDJ010000004">
    <property type="protein sequence ID" value="KAG5282227.1"/>
    <property type="molecule type" value="Genomic_DNA"/>
</dbReference>
<keyword evidence="3" id="KW-1185">Reference proteome</keyword>
<evidence type="ECO:0000313" key="2">
    <source>
        <dbReference type="EMBL" id="KAG5282227.1"/>
    </source>
</evidence>
<gene>
    <name evidence="2" type="ORF">AALO_G00053680</name>
</gene>
<evidence type="ECO:0000256" key="1">
    <source>
        <dbReference type="SAM" id="Phobius"/>
    </source>
</evidence>
<comment type="caution">
    <text evidence="2">The sequence shown here is derived from an EMBL/GenBank/DDBJ whole genome shotgun (WGS) entry which is preliminary data.</text>
</comment>
<keyword evidence="1" id="KW-0812">Transmembrane</keyword>
<organism evidence="2 3">
    <name type="scientific">Alosa alosa</name>
    <name type="common">allis shad</name>
    <dbReference type="NCBI Taxonomy" id="278164"/>
    <lineage>
        <taxon>Eukaryota</taxon>
        <taxon>Metazoa</taxon>
        <taxon>Chordata</taxon>
        <taxon>Craniata</taxon>
        <taxon>Vertebrata</taxon>
        <taxon>Euteleostomi</taxon>
        <taxon>Actinopterygii</taxon>
        <taxon>Neopterygii</taxon>
        <taxon>Teleostei</taxon>
        <taxon>Clupei</taxon>
        <taxon>Clupeiformes</taxon>
        <taxon>Clupeoidei</taxon>
        <taxon>Clupeidae</taxon>
        <taxon>Alosa</taxon>
    </lineage>
</organism>
<feature type="transmembrane region" description="Helical" evidence="1">
    <location>
        <begin position="40"/>
        <end position="65"/>
    </location>
</feature>
<dbReference type="Proteomes" id="UP000823561">
    <property type="component" value="Chromosome 4"/>
</dbReference>
<dbReference type="AlphaFoldDB" id="A0AAV6H7W6"/>
<reference evidence="2" key="1">
    <citation type="submission" date="2020-10" db="EMBL/GenBank/DDBJ databases">
        <title>Chromosome-scale genome assembly of the Allis shad, Alosa alosa.</title>
        <authorList>
            <person name="Margot Z."/>
            <person name="Christophe K."/>
            <person name="Cabau C."/>
            <person name="Louis A."/>
            <person name="Berthelot C."/>
            <person name="Parey E."/>
            <person name="Roest Crollius H."/>
            <person name="Montfort J."/>
            <person name="Robinson-Rechavi M."/>
            <person name="Bucao C."/>
            <person name="Bouchez O."/>
            <person name="Gislard M."/>
            <person name="Lluch J."/>
            <person name="Milhes M."/>
            <person name="Lampietro C."/>
            <person name="Lopez Roques C."/>
            <person name="Donnadieu C."/>
            <person name="Braasch I."/>
            <person name="Desvignes T."/>
            <person name="Postlethwait J."/>
            <person name="Bobe J."/>
            <person name="Guiguen Y."/>
        </authorList>
    </citation>
    <scope>NUCLEOTIDE SEQUENCE</scope>
    <source>
        <strain evidence="2">M-15738</strain>
        <tissue evidence="2">Blood</tissue>
    </source>
</reference>
<name>A0AAV6H7W6_9TELE</name>
<sequence>MMEGFLGPGDWTLATAWAYKAAKECQECPDFPSTSALVTYLPVLLCTKMMALLALTLALMGVSAVRQADSQPLRTEAIELTELLALLRAVGPVARPVGEEAALAAGGYPGDNGGLFEGEQMDKRDLPRLGVSIFRSNPSRVTNSKTYKDTGKCRTSYMHERGAGIQG</sequence>
<accession>A0AAV6H7W6</accession>
<keyword evidence="1" id="KW-1133">Transmembrane helix</keyword>
<protein>
    <submittedName>
        <fullName evidence="2">Uncharacterized protein</fullName>
    </submittedName>
</protein>
<keyword evidence="1" id="KW-0472">Membrane</keyword>
<proteinExistence type="predicted"/>
<evidence type="ECO:0000313" key="3">
    <source>
        <dbReference type="Proteomes" id="UP000823561"/>
    </source>
</evidence>